<name>E3MAR9_CAERE</name>
<dbReference type="GeneID" id="9809201"/>
<proteinExistence type="predicted"/>
<dbReference type="PANTHER" id="PTHR31424:SF4">
    <property type="entry name" value="AUTOPHAGY-RELATED PROTEIN 14-RELATED"/>
    <property type="match status" value="1"/>
</dbReference>
<dbReference type="CTD" id="9809201"/>
<dbReference type="RefSeq" id="XP_003106731.2">
    <property type="nucleotide sequence ID" value="XM_003106683.2"/>
</dbReference>
<dbReference type="Pfam" id="PF06918">
    <property type="entry name" value="DUF1280"/>
    <property type="match status" value="1"/>
</dbReference>
<evidence type="ECO:0000313" key="3">
    <source>
        <dbReference type="Proteomes" id="UP000008281"/>
    </source>
</evidence>
<dbReference type="Proteomes" id="UP000008281">
    <property type="component" value="Unassembled WGS sequence"/>
</dbReference>
<evidence type="ECO:0008006" key="4">
    <source>
        <dbReference type="Google" id="ProtNLM"/>
    </source>
</evidence>
<reference evidence="2" key="1">
    <citation type="submission" date="2007-07" db="EMBL/GenBank/DDBJ databases">
        <title>PCAP assembly of the Caenorhabditis remanei genome.</title>
        <authorList>
            <consortium name="The Caenorhabditis remanei Sequencing Consortium"/>
            <person name="Wilson R.K."/>
        </authorList>
    </citation>
    <scope>NUCLEOTIDE SEQUENCE [LARGE SCALE GENOMIC DNA]</scope>
    <source>
        <strain evidence="2">PB4641</strain>
    </source>
</reference>
<keyword evidence="1" id="KW-0175">Coiled coil</keyword>
<dbReference type="eggNOG" id="ENOG502S98V">
    <property type="taxonomic scope" value="Eukaryota"/>
</dbReference>
<sequence>MEQSIGEVIQKLIKEKDDAERHLSEAKMIYQNNINLVVQEREEYRMKLRIAQSEKVISDEKISNLQKLYKLSEKEVERLKKEVVQHRMHLKNYKEKVEKSGKDKEKRYKPVPVKEYDSLRNATVMSDRVGKGITALGTIAGQTTSKFFYRHVCDSLDKQQLQKFKFTAYEGFQMYHNLNFTRSQLCGLKKWLKNFNMYDPFPSLRSIKEVEERVGSKELFTVKQKELSNGNGVVKKVTYAYLNNVQQAVNDRVQQMFDSEKLEFDESTKDGIWVAILGDKGGDEVKLCIAIGNTSTPNSANNLLPIGIYNDEETAEKVLEYLGSAIEELNQLVDVEVKIGDEIVRIPVQQFLVGDMKFIYEMIGHQGASATCSCMYCYSPGRQKISNYKRGENCRPRTEIGYALDSLKSGTSRKSVKECSSFIFKRVPLERIVPSSLHIVMGLAQTYGFNIIKQLADDQDAAESTPLPKSSMKLKKEGKAEVEGAEKRVIECDTHLNSMECVHKSYENILLNKIDDSGLDDGECASKLCVYKDSAMDCATFFNANTVKCNGCQKTHHYVCAGAWTIDEVEEIQRPGSFVQCFDCVGLTPPKILESSEKLVDMLKLERIRLFEQSEQVRKKYEKRLEVWKGNGDTRKRLEKIWTSLGADISAHKQDFSGNHTLKLLDEAAVEEYCSILEHTPQLSHIKGFLINLGKFQKLCVSREMSDDEIESMEIAIDNIWTHLQQFAGHLNVTPKLHVLLEHTADFVKTHKTLARISEQCIEGIHAIVNRLKQRFRTDRDESRRVNFVFRSLLFNCHVFSTC</sequence>
<dbReference type="KEGG" id="crq:GCK72_002877"/>
<dbReference type="OMA" id="MAIMRRH"/>
<protein>
    <recommendedName>
        <fullName evidence="4">Zinc finger PHD-type domain-containing protein</fullName>
    </recommendedName>
</protein>
<organism evidence="3">
    <name type="scientific">Caenorhabditis remanei</name>
    <name type="common">Caenorhabditis vulgaris</name>
    <dbReference type="NCBI Taxonomy" id="31234"/>
    <lineage>
        <taxon>Eukaryota</taxon>
        <taxon>Metazoa</taxon>
        <taxon>Ecdysozoa</taxon>
        <taxon>Nematoda</taxon>
        <taxon>Chromadorea</taxon>
        <taxon>Rhabditida</taxon>
        <taxon>Rhabditina</taxon>
        <taxon>Rhabditomorpha</taxon>
        <taxon>Rhabditoidea</taxon>
        <taxon>Rhabditidae</taxon>
        <taxon>Peloderinae</taxon>
        <taxon>Caenorhabditis</taxon>
    </lineage>
</organism>
<dbReference type="InterPro" id="IPR009689">
    <property type="entry name" value="DUF1280"/>
</dbReference>
<keyword evidence="3" id="KW-1185">Reference proteome</keyword>
<dbReference type="InParanoid" id="E3MAR9"/>
<evidence type="ECO:0000313" key="2">
    <source>
        <dbReference type="EMBL" id="EFO97337.1"/>
    </source>
</evidence>
<dbReference type="HOGENOM" id="CLU_015719_2_0_1"/>
<evidence type="ECO:0000256" key="1">
    <source>
        <dbReference type="SAM" id="Coils"/>
    </source>
</evidence>
<accession>E3MAR9</accession>
<dbReference type="OrthoDB" id="5868908at2759"/>
<dbReference type="PANTHER" id="PTHR31424">
    <property type="entry name" value="PROTEIN CBG23806"/>
    <property type="match status" value="1"/>
</dbReference>
<gene>
    <name evidence="2" type="ORF">CRE_16618</name>
</gene>
<dbReference type="AlphaFoldDB" id="E3MAR9"/>
<feature type="coiled-coil region" evidence="1">
    <location>
        <begin position="62"/>
        <end position="96"/>
    </location>
</feature>
<dbReference type="EMBL" id="DS268432">
    <property type="protein sequence ID" value="EFO97337.1"/>
    <property type="molecule type" value="Genomic_DNA"/>
</dbReference>